<dbReference type="AlphaFoldDB" id="A0A4U9HJN5"/>
<gene>
    <name evidence="1" type="ORF">NCTC13032_01444</name>
</gene>
<organism evidence="1 2">
    <name type="scientific">Leclercia adecarboxylata</name>
    <dbReference type="NCBI Taxonomy" id="83655"/>
    <lineage>
        <taxon>Bacteria</taxon>
        <taxon>Pseudomonadati</taxon>
        <taxon>Pseudomonadota</taxon>
        <taxon>Gammaproteobacteria</taxon>
        <taxon>Enterobacterales</taxon>
        <taxon>Enterobacteriaceae</taxon>
        <taxon>Leclercia</taxon>
    </lineage>
</organism>
<reference evidence="1 2" key="1">
    <citation type="submission" date="2019-05" db="EMBL/GenBank/DDBJ databases">
        <authorList>
            <consortium name="Pathogen Informatics"/>
        </authorList>
    </citation>
    <scope>NUCLEOTIDE SEQUENCE [LARGE SCALE GENOMIC DNA]</scope>
    <source>
        <strain evidence="1 2">NCTC13032</strain>
    </source>
</reference>
<evidence type="ECO:0000313" key="2">
    <source>
        <dbReference type="Proteomes" id="UP000310719"/>
    </source>
</evidence>
<protein>
    <submittedName>
        <fullName evidence="1">Uncharacterized protein</fullName>
    </submittedName>
</protein>
<dbReference type="Proteomes" id="UP000310719">
    <property type="component" value="Chromosome"/>
</dbReference>
<name>A0A4U9HJN5_9ENTR</name>
<dbReference type="EMBL" id="LR590464">
    <property type="protein sequence ID" value="VTP64368.1"/>
    <property type="molecule type" value="Genomic_DNA"/>
</dbReference>
<proteinExistence type="predicted"/>
<accession>A0A4U9HJN5</accession>
<evidence type="ECO:0000313" key="1">
    <source>
        <dbReference type="EMBL" id="VTP64368.1"/>
    </source>
</evidence>
<sequence length="47" mass="5168">MSIVVSDKTARKRLTLRWPFSPPVNAQRRHPVGAARRVVGGGRTAVD</sequence>